<feature type="active site" description="Proton donor" evidence="4">
    <location>
        <position position="358"/>
    </location>
</feature>
<reference evidence="7" key="1">
    <citation type="journal article" date="2013" name="Genome Announc.">
        <title>Draft genome sequence of Pseudozyma brasiliensis sp. nov. strain GHG001, a high producer of endo-1,4-xylanase isolated from an insect pest of sugarcane.</title>
        <authorList>
            <person name="Oliveira J.V.D.C."/>
            <person name="dos Santos R.A.C."/>
            <person name="Borges T.A."/>
            <person name="Riano-Pachon D.M."/>
            <person name="Goldman G.H."/>
        </authorList>
    </citation>
    <scope>NUCLEOTIDE SEQUENCE [LARGE SCALE GENOMIC DNA]</scope>
    <source>
        <strain evidence="7">GHG001</strain>
    </source>
</reference>
<comment type="similarity">
    <text evidence="1">Belongs to the peptidase S33 family.</text>
</comment>
<dbReference type="PRINTS" id="PR00412">
    <property type="entry name" value="EPOXHYDRLASE"/>
</dbReference>
<dbReference type="OMA" id="NDWKSGN"/>
<evidence type="ECO:0000313" key="7">
    <source>
        <dbReference type="Proteomes" id="UP000019377"/>
    </source>
</evidence>
<dbReference type="GO" id="GO:0097176">
    <property type="term" value="P:epoxide metabolic process"/>
    <property type="evidence" value="ECO:0007669"/>
    <property type="project" value="TreeGrafter"/>
</dbReference>
<protein>
    <recommendedName>
        <fullName evidence="5">Epoxide hydrolase N-terminal domain-containing protein</fullName>
    </recommendedName>
</protein>
<dbReference type="InterPro" id="IPR029058">
    <property type="entry name" value="AB_hydrolase_fold"/>
</dbReference>
<dbReference type="Gene3D" id="3.40.50.1820">
    <property type="entry name" value="alpha/beta hydrolase"/>
    <property type="match status" value="1"/>
</dbReference>
<dbReference type="PIRSF" id="PIRSF001112">
    <property type="entry name" value="Epoxide_hydrolase"/>
    <property type="match status" value="1"/>
</dbReference>
<evidence type="ECO:0000259" key="5">
    <source>
        <dbReference type="Pfam" id="PF06441"/>
    </source>
</evidence>
<dbReference type="eggNOG" id="KOG2565">
    <property type="taxonomic scope" value="Eukaryota"/>
</dbReference>
<dbReference type="STRING" id="1365824.V5GPJ7"/>
<organism evidence="6 7">
    <name type="scientific">Kalmanozyma brasiliensis (strain GHG001)</name>
    <name type="common">Yeast</name>
    <name type="synonym">Pseudozyma brasiliensis</name>
    <dbReference type="NCBI Taxonomy" id="1365824"/>
    <lineage>
        <taxon>Eukaryota</taxon>
        <taxon>Fungi</taxon>
        <taxon>Dikarya</taxon>
        <taxon>Basidiomycota</taxon>
        <taxon>Ustilaginomycotina</taxon>
        <taxon>Ustilaginomycetes</taxon>
        <taxon>Ustilaginales</taxon>
        <taxon>Ustilaginaceae</taxon>
        <taxon>Kalmanozyma</taxon>
    </lineage>
</organism>
<accession>V5GPJ7</accession>
<dbReference type="PANTHER" id="PTHR21661">
    <property type="entry name" value="EPOXIDE HYDROLASE 1-RELATED"/>
    <property type="match status" value="1"/>
</dbReference>
<dbReference type="SUPFAM" id="SSF53474">
    <property type="entry name" value="alpha/beta-Hydrolases"/>
    <property type="match status" value="1"/>
</dbReference>
<dbReference type="AlphaFoldDB" id="V5GPJ7"/>
<dbReference type="HOGENOM" id="CLU_019414_0_0_1"/>
<feature type="active site" description="Nucleophile" evidence="4">
    <location>
        <position position="203"/>
    </location>
</feature>
<dbReference type="GeneID" id="27420048"/>
<dbReference type="EMBL" id="KI545862">
    <property type="protein sequence ID" value="EST07887.1"/>
    <property type="molecule type" value="Genomic_DNA"/>
</dbReference>
<evidence type="ECO:0000256" key="3">
    <source>
        <dbReference type="ARBA" id="ARBA00022801"/>
    </source>
</evidence>
<dbReference type="InterPro" id="IPR010497">
    <property type="entry name" value="Epoxide_hydro_N"/>
</dbReference>
<feature type="domain" description="Epoxide hydrolase N-terminal" evidence="5">
    <location>
        <begin position="8"/>
        <end position="138"/>
    </location>
</feature>
<dbReference type="OrthoDB" id="7130006at2759"/>
<gene>
    <name evidence="6" type="ORF">PSEUBRA_SCAF2g02979</name>
</gene>
<evidence type="ECO:0000256" key="4">
    <source>
        <dbReference type="PIRSR" id="PIRSR001112-1"/>
    </source>
</evidence>
<sequence length="441" mass="50156">MSEVGKSRQIELNFPDEELDRLQRKLDDARLPDTEITGGLKPWEYGTKLSKLQSVLNDWKSGNPKDNHGKPVGTPGQGVKKWWKAIESELNRFPHYMVRIEGIDIHYQHFKSSVPDSEASTPAIPFIFSHGWPGCFTEAHHFAARLVESKSPRFEVIVPSLPGYGLSQAPGKKDWSLIDTARIFDTLMTSVLGFKSYMAQGGDWGSLVTRFLANHPACKIAHINYAPPQPPKWSTPLMTLEHWGYKGVAPAGLKLMGYHPQGVLGVQRTFEYLNQGSGYAQIQSTQPSTIGYSLYDNPVGILSWIMEKFDAWSDPRCAAVNRSNSDIDPRSHVTDETVLTVVMIYYLTNTIHTSFLNYKESFHFFVKPDWKLWDQAKDKPFGYTSFPYELAAGPRTWLKNYRLNWQYYKMHDFGGHFAALDNPDALVEDMQEFASQHWPGL</sequence>
<dbReference type="PANTHER" id="PTHR21661:SF35">
    <property type="entry name" value="EPOXIDE HYDROLASE"/>
    <property type="match status" value="1"/>
</dbReference>
<dbReference type="InterPro" id="IPR016292">
    <property type="entry name" value="Epoxide_hydrolase"/>
</dbReference>
<dbReference type="InterPro" id="IPR000639">
    <property type="entry name" value="Epox_hydrolase-like"/>
</dbReference>
<evidence type="ECO:0000313" key="6">
    <source>
        <dbReference type="EMBL" id="EST07887.1"/>
    </source>
</evidence>
<dbReference type="RefSeq" id="XP_016292876.1">
    <property type="nucleotide sequence ID" value="XM_016437376.1"/>
</dbReference>
<evidence type="ECO:0000256" key="2">
    <source>
        <dbReference type="ARBA" id="ARBA00022797"/>
    </source>
</evidence>
<dbReference type="GO" id="GO:0004301">
    <property type="term" value="F:epoxide hydrolase activity"/>
    <property type="evidence" value="ECO:0007669"/>
    <property type="project" value="TreeGrafter"/>
</dbReference>
<dbReference type="Pfam" id="PF06441">
    <property type="entry name" value="EHN"/>
    <property type="match status" value="1"/>
</dbReference>
<proteinExistence type="inferred from homology"/>
<keyword evidence="3" id="KW-0378">Hydrolase</keyword>
<keyword evidence="2" id="KW-0058">Aromatic hydrocarbons catabolism</keyword>
<evidence type="ECO:0000256" key="1">
    <source>
        <dbReference type="ARBA" id="ARBA00010088"/>
    </source>
</evidence>
<name>V5GPJ7_KALBG</name>
<keyword evidence="7" id="KW-1185">Reference proteome</keyword>
<dbReference type="Proteomes" id="UP000019377">
    <property type="component" value="Unassembled WGS sequence"/>
</dbReference>
<feature type="active site" description="Proton acceptor" evidence="4">
    <location>
        <position position="416"/>
    </location>
</feature>